<dbReference type="PANTHER" id="PTHR36509">
    <property type="entry name" value="BLL3101 PROTEIN"/>
    <property type="match status" value="1"/>
</dbReference>
<organism evidence="4 5">
    <name type="scientific">Aureobasidium pullulans</name>
    <name type="common">Black yeast</name>
    <name type="synonym">Pullularia pullulans</name>
    <dbReference type="NCBI Taxonomy" id="5580"/>
    <lineage>
        <taxon>Eukaryota</taxon>
        <taxon>Fungi</taxon>
        <taxon>Dikarya</taxon>
        <taxon>Ascomycota</taxon>
        <taxon>Pezizomycotina</taxon>
        <taxon>Dothideomycetes</taxon>
        <taxon>Dothideomycetidae</taxon>
        <taxon>Dothideales</taxon>
        <taxon>Saccotheciaceae</taxon>
        <taxon>Aureobasidium</taxon>
    </lineage>
</organism>
<keyword evidence="1" id="KW-0732">Signal</keyword>
<dbReference type="AlphaFoldDB" id="A0A4S9HAL0"/>
<dbReference type="InterPro" id="IPR010621">
    <property type="entry name" value="DUF1214"/>
</dbReference>
<dbReference type="OrthoDB" id="2018906at2759"/>
<dbReference type="SUPFAM" id="SSF160935">
    <property type="entry name" value="VPA0735-like"/>
    <property type="match status" value="1"/>
</dbReference>
<dbReference type="Gene3D" id="2.60.120.600">
    <property type="entry name" value="Domain of unknown function DUF1214, C-terminal domain"/>
    <property type="match status" value="1"/>
</dbReference>
<dbReference type="Gene3D" id="2.60.40.1610">
    <property type="entry name" value="Domain of unknown function DUF1254"/>
    <property type="match status" value="1"/>
</dbReference>
<feature type="signal peptide" evidence="1">
    <location>
        <begin position="1"/>
        <end position="22"/>
    </location>
</feature>
<accession>A0A4S9HAL0</accession>
<dbReference type="PANTHER" id="PTHR36509:SF2">
    <property type="entry name" value="BLL3101 PROTEIN"/>
    <property type="match status" value="1"/>
</dbReference>
<gene>
    <name evidence="4" type="ORF">D6D10_09512</name>
</gene>
<comment type="caution">
    <text evidence="4">The sequence shown here is derived from an EMBL/GenBank/DDBJ whole genome shotgun (WGS) entry which is preliminary data.</text>
</comment>
<evidence type="ECO:0000256" key="1">
    <source>
        <dbReference type="SAM" id="SignalP"/>
    </source>
</evidence>
<dbReference type="EMBL" id="QZAV01000401">
    <property type="protein sequence ID" value="THX27235.1"/>
    <property type="molecule type" value="Genomic_DNA"/>
</dbReference>
<dbReference type="InterPro" id="IPR037050">
    <property type="entry name" value="DUF1254_sf"/>
</dbReference>
<proteinExistence type="predicted"/>
<sequence length="519" mass="56702">MLLQTILRPFGCLASLVALSESAAISSTTRNFTDVPIINLNDAVDGALNVTAWSLIYSYPLYIFANFAGNVLRSVPINTIYHQRQLSSPDNPGVIKPNIDTLYSRVVLDLSHHDVVLTIPNITDGRYWNYPVYDSFGNVIAAIGNLNNYTGGQYLIRRSDDVLIQPGVQASGNPPHKKYLQHERHHGSSGSNETAYKAIVNLPTTHGTLLIRLFVKENTTEDLNQLHTYQNASFLTSIPRNISAALSPSGNITSLAPNGSLLGLDTPEKLFDFAAKFVPYNQPENYTDRYRVASILGAAGIYGGRYHPLSGVNLTQAALVANASITADLANSSHIRHLGNNWELTIPSYQGNFGTNYGPRAYVAINGYQQQKTDQTLYPGYKNTGFTSSASLSSGQALLLTFSGKPPLKKTGFWSLSIYGADQYLIPNPIDLFEIGDRSSNLTYQHGGLVYGAGANASYDGPFQVLVQNANSAPPANWTGNWLPASDSFSYILRWYAPQDALTNGSYVYPTQQNITQII</sequence>
<name>A0A4S9HAL0_AURPU</name>
<evidence type="ECO:0000313" key="4">
    <source>
        <dbReference type="EMBL" id="THX27235.1"/>
    </source>
</evidence>
<dbReference type="Pfam" id="PF06742">
    <property type="entry name" value="DUF1214"/>
    <property type="match status" value="1"/>
</dbReference>
<evidence type="ECO:0008006" key="6">
    <source>
        <dbReference type="Google" id="ProtNLM"/>
    </source>
</evidence>
<protein>
    <recommendedName>
        <fullName evidence="6">DUF1254-domain-containing protein</fullName>
    </recommendedName>
</protein>
<reference evidence="4 5" key="1">
    <citation type="submission" date="2018-10" db="EMBL/GenBank/DDBJ databases">
        <title>Fifty Aureobasidium pullulans genomes reveal a recombining polyextremotolerant generalist.</title>
        <authorList>
            <person name="Gostincar C."/>
            <person name="Turk M."/>
            <person name="Zajc J."/>
            <person name="Gunde-Cimerman N."/>
        </authorList>
    </citation>
    <scope>NUCLEOTIDE SEQUENCE [LARGE SCALE GENOMIC DNA]</scope>
    <source>
        <strain evidence="4 5">EXF-9785</strain>
    </source>
</reference>
<feature type="chain" id="PRO_5044089988" description="DUF1254-domain-containing protein" evidence="1">
    <location>
        <begin position="23"/>
        <end position="519"/>
    </location>
</feature>
<feature type="domain" description="DUF1254" evidence="3">
    <location>
        <begin position="77"/>
        <end position="235"/>
    </location>
</feature>
<dbReference type="InterPro" id="IPR010679">
    <property type="entry name" value="DUF1254"/>
</dbReference>
<evidence type="ECO:0000259" key="3">
    <source>
        <dbReference type="Pfam" id="PF06863"/>
    </source>
</evidence>
<evidence type="ECO:0000259" key="2">
    <source>
        <dbReference type="Pfam" id="PF06742"/>
    </source>
</evidence>
<dbReference type="InterPro" id="IPR037049">
    <property type="entry name" value="DUF1214_C_sf"/>
</dbReference>
<dbReference type="Proteomes" id="UP000308953">
    <property type="component" value="Unassembled WGS sequence"/>
</dbReference>
<feature type="domain" description="DUF1214" evidence="2">
    <location>
        <begin position="391"/>
        <end position="499"/>
    </location>
</feature>
<dbReference type="Pfam" id="PF06863">
    <property type="entry name" value="DUF1254"/>
    <property type="match status" value="1"/>
</dbReference>
<evidence type="ECO:0000313" key="5">
    <source>
        <dbReference type="Proteomes" id="UP000308953"/>
    </source>
</evidence>